<dbReference type="PROSITE" id="PS51257">
    <property type="entry name" value="PROKAR_LIPOPROTEIN"/>
    <property type="match status" value="1"/>
</dbReference>
<feature type="signal peptide" evidence="1">
    <location>
        <begin position="1"/>
        <end position="23"/>
    </location>
</feature>
<name>R5LUR7_9FIRM</name>
<proteinExistence type="predicted"/>
<keyword evidence="1" id="KW-0732">Signal</keyword>
<dbReference type="AlphaFoldDB" id="R5LUR7"/>
<dbReference type="Proteomes" id="UP000018300">
    <property type="component" value="Unassembled WGS sequence"/>
</dbReference>
<evidence type="ECO:0000313" key="2">
    <source>
        <dbReference type="EMBL" id="CCY76846.1"/>
    </source>
</evidence>
<evidence type="ECO:0000313" key="3">
    <source>
        <dbReference type="Proteomes" id="UP000018300"/>
    </source>
</evidence>
<comment type="caution">
    <text evidence="2">The sequence shown here is derived from an EMBL/GenBank/DDBJ whole genome shotgun (WGS) entry which is preliminary data.</text>
</comment>
<protein>
    <submittedName>
        <fullName evidence="2">Uncharacterized protein</fullName>
    </submittedName>
</protein>
<organism evidence="2 3">
    <name type="scientific">Eshraghiella crossota CAG:259</name>
    <dbReference type="NCBI Taxonomy" id="1263062"/>
    <lineage>
        <taxon>Bacteria</taxon>
        <taxon>Bacillati</taxon>
        <taxon>Bacillota</taxon>
        <taxon>Clostridia</taxon>
        <taxon>Lachnospirales</taxon>
        <taxon>Lachnospiraceae</taxon>
        <taxon>Eshraghiella</taxon>
    </lineage>
</organism>
<evidence type="ECO:0000256" key="1">
    <source>
        <dbReference type="SAM" id="SignalP"/>
    </source>
</evidence>
<gene>
    <name evidence="2" type="ORF">BN569_00452</name>
</gene>
<reference evidence="2" key="1">
    <citation type="submission" date="2012-11" db="EMBL/GenBank/DDBJ databases">
        <title>Dependencies among metagenomic species, viruses, plasmids and units of genetic variation.</title>
        <authorList>
            <person name="Nielsen H.B."/>
            <person name="Almeida M."/>
            <person name="Juncker A.S."/>
            <person name="Rasmussen S."/>
            <person name="Li J."/>
            <person name="Sunagawa S."/>
            <person name="Plichta D."/>
            <person name="Gautier L."/>
            <person name="Le Chatelier E."/>
            <person name="Peletier E."/>
            <person name="Bonde I."/>
            <person name="Nielsen T."/>
            <person name="Manichanh C."/>
            <person name="Arumugam M."/>
            <person name="Batto J."/>
            <person name="Santos M.B.Q.D."/>
            <person name="Blom N."/>
            <person name="Borruel N."/>
            <person name="Burgdorf K.S."/>
            <person name="Boumezbeur F."/>
            <person name="Casellas F."/>
            <person name="Dore J."/>
            <person name="Guarner F."/>
            <person name="Hansen T."/>
            <person name="Hildebrand F."/>
            <person name="Kaas R.S."/>
            <person name="Kennedy S."/>
            <person name="Kristiansen K."/>
            <person name="Kultima J.R."/>
            <person name="Leonard P."/>
            <person name="Levenez F."/>
            <person name="Lund O."/>
            <person name="Moumen B."/>
            <person name="Le Paslier D."/>
            <person name="Pons N."/>
            <person name="Pedersen O."/>
            <person name="Prifti E."/>
            <person name="Qin J."/>
            <person name="Raes J."/>
            <person name="Tap J."/>
            <person name="Tims S."/>
            <person name="Ussery D.W."/>
            <person name="Yamada T."/>
            <person name="MetaHit consortium"/>
            <person name="Renault P."/>
            <person name="Sicheritz-Ponten T."/>
            <person name="Bork P."/>
            <person name="Wang J."/>
            <person name="Brunak S."/>
            <person name="Ehrlich S.D."/>
        </authorList>
    </citation>
    <scope>NUCLEOTIDE SEQUENCE [LARGE SCALE GENOMIC DNA]</scope>
</reference>
<dbReference type="EMBL" id="CAYU010000046">
    <property type="protein sequence ID" value="CCY76846.1"/>
    <property type="molecule type" value="Genomic_DNA"/>
</dbReference>
<feature type="chain" id="PRO_5038475952" evidence="1">
    <location>
        <begin position="24"/>
        <end position="60"/>
    </location>
</feature>
<sequence>MKKGLFKKILVVMMCIALTLGMAACGSKKVKVGTGENQSSEDTVKGSKSADDLVKIRIEP</sequence>
<accession>R5LUR7</accession>